<reference evidence="1 2" key="1">
    <citation type="journal article" date="2005" name="Science">
        <title>The genome sequence of Trypanosoma cruzi, etiologic agent of Chagas disease.</title>
        <authorList>
            <person name="El-Sayed N.M."/>
            <person name="Myler P.J."/>
            <person name="Bartholomeu D.C."/>
            <person name="Nilsson D."/>
            <person name="Aggarwal G."/>
            <person name="Tran A.N."/>
            <person name="Ghedin E."/>
            <person name="Worthey E.A."/>
            <person name="Delcher A.L."/>
            <person name="Blandin G."/>
            <person name="Westenberger S.J."/>
            <person name="Caler E."/>
            <person name="Cerqueira G.C."/>
            <person name="Branche C."/>
            <person name="Haas B."/>
            <person name="Anupama A."/>
            <person name="Arner E."/>
            <person name="Aslund L."/>
            <person name="Attipoe P."/>
            <person name="Bontempi E."/>
            <person name="Bringaud F."/>
            <person name="Burton P."/>
            <person name="Cadag E."/>
            <person name="Campbell D.A."/>
            <person name="Carrington M."/>
            <person name="Crabtree J."/>
            <person name="Darban H."/>
            <person name="da Silveira J.F."/>
            <person name="de Jong P."/>
            <person name="Edwards K."/>
            <person name="Englund P.T."/>
            <person name="Fazelina G."/>
            <person name="Feldblyum T."/>
            <person name="Ferella M."/>
            <person name="Frasch A.C."/>
            <person name="Gull K."/>
            <person name="Horn D."/>
            <person name="Hou L."/>
            <person name="Huang Y."/>
            <person name="Kindlund E."/>
            <person name="Klingbeil M."/>
            <person name="Kluge S."/>
            <person name="Koo H."/>
            <person name="Lacerda D."/>
            <person name="Levin M.J."/>
            <person name="Lorenzi H."/>
            <person name="Louie T."/>
            <person name="Machado C.R."/>
            <person name="McCulloch R."/>
            <person name="McKenna A."/>
            <person name="Mizuno Y."/>
            <person name="Mottram J.C."/>
            <person name="Nelson S."/>
            <person name="Ochaya S."/>
            <person name="Osoegawa K."/>
            <person name="Pai G."/>
            <person name="Parsons M."/>
            <person name="Pentony M."/>
            <person name="Pettersson U."/>
            <person name="Pop M."/>
            <person name="Ramirez J.L."/>
            <person name="Rinta J."/>
            <person name="Robertson L."/>
            <person name="Salzberg S.L."/>
            <person name="Sanchez D.O."/>
            <person name="Seyler A."/>
            <person name="Sharma R."/>
            <person name="Shetty J."/>
            <person name="Simpson A.J."/>
            <person name="Sisk E."/>
            <person name="Tammi M.T."/>
            <person name="Tarleton R."/>
            <person name="Teixeira S."/>
            <person name="Van Aken S."/>
            <person name="Vogt C."/>
            <person name="Ward P.N."/>
            <person name="Wickstead B."/>
            <person name="Wortman J."/>
            <person name="White O."/>
            <person name="Fraser C.M."/>
            <person name="Stuart K.D."/>
            <person name="Andersson B."/>
        </authorList>
    </citation>
    <scope>NUCLEOTIDE SEQUENCE [LARGE SCALE GENOMIC DNA]</scope>
    <source>
        <strain evidence="1 2">CL Brener</strain>
    </source>
</reference>
<keyword evidence="2" id="KW-1185">Reference proteome</keyword>
<dbReference type="EMBL" id="AAHK01001402">
    <property type="protein sequence ID" value="EAN85557.1"/>
    <property type="molecule type" value="Genomic_DNA"/>
</dbReference>
<dbReference type="GeneID" id="3537625"/>
<accession>Q4CZ53</accession>
<dbReference type="RefSeq" id="XP_807408.1">
    <property type="nucleotide sequence ID" value="XM_802315.1"/>
</dbReference>
<name>Q4CZ53_TRYCC</name>
<comment type="caution">
    <text evidence="1">The sequence shown here is derived from an EMBL/GenBank/DDBJ whole genome shotgun (WGS) entry which is preliminary data.</text>
</comment>
<evidence type="ECO:0008006" key="3">
    <source>
        <dbReference type="Google" id="ProtNLM"/>
    </source>
</evidence>
<proteinExistence type="predicted"/>
<evidence type="ECO:0000313" key="2">
    <source>
        <dbReference type="Proteomes" id="UP000002296"/>
    </source>
</evidence>
<dbReference type="InParanoid" id="Q4CZ53"/>
<dbReference type="AlphaFoldDB" id="Q4CZ53"/>
<evidence type="ECO:0000313" key="1">
    <source>
        <dbReference type="EMBL" id="EAN85557.1"/>
    </source>
</evidence>
<organism evidence="1 2">
    <name type="scientific">Trypanosoma cruzi (strain CL Brener)</name>
    <dbReference type="NCBI Taxonomy" id="353153"/>
    <lineage>
        <taxon>Eukaryota</taxon>
        <taxon>Discoba</taxon>
        <taxon>Euglenozoa</taxon>
        <taxon>Kinetoplastea</taxon>
        <taxon>Metakinetoplastina</taxon>
        <taxon>Trypanosomatida</taxon>
        <taxon>Trypanosomatidae</taxon>
        <taxon>Trypanosoma</taxon>
        <taxon>Schizotrypanum</taxon>
    </lineage>
</organism>
<dbReference type="KEGG" id="tcr:503653.70"/>
<protein>
    <recommendedName>
        <fullName evidence="3">Proteasome assembly chaperone 3</fullName>
    </recommendedName>
</protein>
<gene>
    <name evidence="1" type="ORF">Tc00.1047053503653.70</name>
</gene>
<sequence>MAPPLLAVRQFTFRHELPCTEDQVGTGNCEANKNLEATTAIPIARVTVQVLSFNRRCFWVHLSESRESSDAPPPPFGPCAVAFDGVAADATSSILIDDAPLAVHDQDGESGAGAPNPHVALAQSLSQRLAHRLKKECASPGVAVYVACGFAGEKVELWGTPAGSSFDVTMRFGAALFSCVLELIREEVLSKSKA</sequence>
<dbReference type="eggNOG" id="ENOG502SCAN">
    <property type="taxonomic scope" value="Eukaryota"/>
</dbReference>
<dbReference type="Proteomes" id="UP000002296">
    <property type="component" value="Unassembled WGS sequence"/>
</dbReference>
<dbReference type="PaxDb" id="353153-Q4CZ53"/>
<dbReference type="OMA" id="ATVYVNC"/>